<accession>A0A162XGJ5</accession>
<proteinExistence type="predicted"/>
<dbReference type="GeneID" id="29001676"/>
<evidence type="ECO:0000313" key="2">
    <source>
        <dbReference type="EMBL" id="OAD74745.1"/>
    </source>
</evidence>
<feature type="compositionally biased region" description="Polar residues" evidence="1">
    <location>
        <begin position="85"/>
        <end position="107"/>
    </location>
</feature>
<gene>
    <name evidence="2" type="ORF">PHYBLDRAFT_61203</name>
</gene>
<sequence>MDTANQDYLIPITRLSKDTQPMPHKHNCLPSATFQNSIGDPTPEKDTTDVWNLQATPNSPSLASAVSEADYGWLMDIDDTTSLSSCDSNLSNAETASTSTPSLIASPSPQPFNHPYNLRIRGNDSNRHTPEENYPNDIGSGYIHNNNNKKRRRQLSVSSNSTSTYSKRRRGYSRHGRSCVSKPIVIGTPRPVSAGSIRITSEPPRPLSRLVVSCSLVDSDLSEFSVLPHS</sequence>
<feature type="compositionally biased region" description="Basic residues" evidence="1">
    <location>
        <begin position="166"/>
        <end position="177"/>
    </location>
</feature>
<feature type="compositionally biased region" description="Basic and acidic residues" evidence="1">
    <location>
        <begin position="121"/>
        <end position="131"/>
    </location>
</feature>
<evidence type="ECO:0000256" key="1">
    <source>
        <dbReference type="SAM" id="MobiDB-lite"/>
    </source>
</evidence>
<dbReference type="VEuPathDB" id="FungiDB:PHYBLDRAFT_61203"/>
<dbReference type="AlphaFoldDB" id="A0A162XGJ5"/>
<name>A0A162XGJ5_PHYB8</name>
<protein>
    <submittedName>
        <fullName evidence="2">Uncharacterized protein</fullName>
    </submittedName>
</protein>
<feature type="region of interest" description="Disordered" evidence="1">
    <location>
        <begin position="85"/>
        <end position="177"/>
    </location>
</feature>
<keyword evidence="3" id="KW-1185">Reference proteome</keyword>
<reference evidence="3" key="1">
    <citation type="submission" date="2015-06" db="EMBL/GenBank/DDBJ databases">
        <title>Expansion of signal transduction pathways in fungi by whole-genome duplication.</title>
        <authorList>
            <consortium name="DOE Joint Genome Institute"/>
            <person name="Corrochano L.M."/>
            <person name="Kuo A."/>
            <person name="Marcet-Houben M."/>
            <person name="Polaino S."/>
            <person name="Salamov A."/>
            <person name="Villalobos J.M."/>
            <person name="Alvarez M.I."/>
            <person name="Avalos J."/>
            <person name="Benito E.P."/>
            <person name="Benoit I."/>
            <person name="Burger G."/>
            <person name="Camino L.P."/>
            <person name="Canovas D."/>
            <person name="Cerda-Olmedo E."/>
            <person name="Cheng J.-F."/>
            <person name="Dominguez A."/>
            <person name="Elias M."/>
            <person name="Eslava A.P."/>
            <person name="Glaser F."/>
            <person name="Grimwood J."/>
            <person name="Gutierrez G."/>
            <person name="Heitman J."/>
            <person name="Henrissat B."/>
            <person name="Iturriaga E.A."/>
            <person name="Lang B.F."/>
            <person name="Lavin J.L."/>
            <person name="Lee S."/>
            <person name="Li W."/>
            <person name="Lindquist E."/>
            <person name="Lopez-Garcia S."/>
            <person name="Luque E.M."/>
            <person name="Marcos A.T."/>
            <person name="Martin J."/>
            <person name="McCluskey K."/>
            <person name="Medina H.R."/>
            <person name="Miralles-Duran A."/>
            <person name="Miyazaki A."/>
            <person name="Munoz-Torres E."/>
            <person name="Oguiza J.A."/>
            <person name="Ohm R."/>
            <person name="Olmedo M."/>
            <person name="Orejas M."/>
            <person name="Ortiz-Castellanos L."/>
            <person name="Pisabarro A.G."/>
            <person name="Rodriguez-Romero J."/>
            <person name="Ruiz-Herrera J."/>
            <person name="Ruiz-Vazquez R."/>
            <person name="Sanz C."/>
            <person name="Schackwitz W."/>
            <person name="Schmutz J."/>
            <person name="Shahriari M."/>
            <person name="Shelest E."/>
            <person name="Silva-Franco F."/>
            <person name="Soanes D."/>
            <person name="Syed K."/>
            <person name="Tagua V.G."/>
            <person name="Talbot N.J."/>
            <person name="Thon M."/>
            <person name="De vries R.P."/>
            <person name="Wiebenga A."/>
            <person name="Yadav J.S."/>
            <person name="Braun E.L."/>
            <person name="Baker S."/>
            <person name="Garre V."/>
            <person name="Horwitz B."/>
            <person name="Torres-Martinez S."/>
            <person name="Idnurm A."/>
            <person name="Herrera-Estrella A."/>
            <person name="Gabaldon T."/>
            <person name="Grigoriev I.V."/>
        </authorList>
    </citation>
    <scope>NUCLEOTIDE SEQUENCE [LARGE SCALE GENOMIC DNA]</scope>
    <source>
        <strain evidence="3">NRRL 1555(-)</strain>
    </source>
</reference>
<dbReference type="EMBL" id="KV440978">
    <property type="protein sequence ID" value="OAD74745.1"/>
    <property type="molecule type" value="Genomic_DNA"/>
</dbReference>
<feature type="compositionally biased region" description="Low complexity" evidence="1">
    <location>
        <begin position="155"/>
        <end position="165"/>
    </location>
</feature>
<dbReference type="InParanoid" id="A0A162XGJ5"/>
<evidence type="ECO:0000313" key="3">
    <source>
        <dbReference type="Proteomes" id="UP000077315"/>
    </source>
</evidence>
<dbReference type="Proteomes" id="UP000077315">
    <property type="component" value="Unassembled WGS sequence"/>
</dbReference>
<organism evidence="2 3">
    <name type="scientific">Phycomyces blakesleeanus (strain ATCC 8743b / DSM 1359 / FGSC 10004 / NBRC 33097 / NRRL 1555)</name>
    <dbReference type="NCBI Taxonomy" id="763407"/>
    <lineage>
        <taxon>Eukaryota</taxon>
        <taxon>Fungi</taxon>
        <taxon>Fungi incertae sedis</taxon>
        <taxon>Mucoromycota</taxon>
        <taxon>Mucoromycotina</taxon>
        <taxon>Mucoromycetes</taxon>
        <taxon>Mucorales</taxon>
        <taxon>Phycomycetaceae</taxon>
        <taxon>Phycomyces</taxon>
    </lineage>
</organism>
<dbReference type="RefSeq" id="XP_018292785.1">
    <property type="nucleotide sequence ID" value="XM_018440770.1"/>
</dbReference>